<dbReference type="AlphaFoldDB" id="A0A6I3J9L6"/>
<keyword evidence="9 12" id="KW-0501">Molybdenum cofactor biosynthesis</keyword>
<evidence type="ECO:0000256" key="11">
    <source>
        <dbReference type="ARBA" id="ARBA00048697"/>
    </source>
</evidence>
<dbReference type="SMART" id="SM00729">
    <property type="entry name" value="Elp3"/>
    <property type="match status" value="1"/>
</dbReference>
<comment type="function">
    <text evidence="12">Catalyzes the cyclization of GTP to (8S)-3',8-cyclo-7,8-dihydroguanosine 5'-triphosphate.</text>
</comment>
<dbReference type="Gene3D" id="3.20.20.70">
    <property type="entry name" value="Aldolase class I"/>
    <property type="match status" value="1"/>
</dbReference>
<feature type="binding site" evidence="12">
    <location>
        <position position="31"/>
    </location>
    <ligand>
        <name>[4Fe-4S] cluster</name>
        <dbReference type="ChEBI" id="CHEBI:49883"/>
        <label>1</label>
        <note>4Fe-4S-S-AdoMet</note>
    </ligand>
</feature>
<feature type="binding site" evidence="12">
    <location>
        <position position="30"/>
    </location>
    <ligand>
        <name>S-adenosyl-L-methionine</name>
        <dbReference type="ChEBI" id="CHEBI:59789"/>
    </ligand>
</feature>
<dbReference type="NCBIfam" id="TIGR02666">
    <property type="entry name" value="moaA"/>
    <property type="match status" value="1"/>
</dbReference>
<dbReference type="InterPro" id="IPR058240">
    <property type="entry name" value="rSAM_sf"/>
</dbReference>
<dbReference type="GO" id="GO:0005525">
    <property type="term" value="F:GTP binding"/>
    <property type="evidence" value="ECO:0007669"/>
    <property type="project" value="UniProtKB-UniRule"/>
</dbReference>
<dbReference type="GO" id="GO:0061798">
    <property type="term" value="F:GTP 3',8'-cyclase activity"/>
    <property type="evidence" value="ECO:0007669"/>
    <property type="project" value="UniProtKB-UniRule"/>
</dbReference>
<sequence length="331" mass="35940">MTRPLQDRYGRVATDLRVSLTDRCNLRCNYCMPAEGLDWLPDDSVLSDDEVVRLIGIGVSHLGVREVRFTGGEPLVRRGLVGIVERTRALGPDLELSITTNALGLARTADKLAAAGLDRVNVSLDSVRAETFHAITRRDRLPDVVAGLEAAQAAGLGPVKVNAVLLRGTNDDQAGELLAWCLERGYELRFIEQMPLDAQHGWSRTGMITAEEIFERLSRDFELSPAVEPRGSAPAELFRVDGGPGTVGVIASVTRPFCGDCDRVRLTADGQVRNCLFAREESDLRAALRGGATDEEIADRWVVAMLGKRAGHGIDDPTFLQPDRPMSAIGG</sequence>
<feature type="binding site" evidence="12">
    <location>
        <position position="17"/>
    </location>
    <ligand>
        <name>GTP</name>
        <dbReference type="ChEBI" id="CHEBI:37565"/>
    </ligand>
</feature>
<feature type="binding site" evidence="12">
    <location>
        <position position="160"/>
    </location>
    <ligand>
        <name>GTP</name>
        <dbReference type="ChEBI" id="CHEBI:37565"/>
    </ligand>
</feature>
<name>A0A6I3J9L6_9ACTN</name>
<keyword evidence="8 12" id="KW-0342">GTP-binding</keyword>
<comment type="cofactor">
    <cofactor evidence="12">
        <name>[4Fe-4S] cluster</name>
        <dbReference type="ChEBI" id="CHEBI:49883"/>
    </cofactor>
    <text evidence="12">Binds 2 [4Fe-4S] clusters. Binds 1 [4Fe-4S] cluster coordinated with 3 cysteines and an exchangeable S-adenosyl-L-methionine and 1 [4Fe-4S] cluster coordinated with 3 cysteines and the GTP-derived substrate.</text>
</comment>
<feature type="binding site" evidence="12">
    <location>
        <position position="258"/>
    </location>
    <ligand>
        <name>[4Fe-4S] cluster</name>
        <dbReference type="ChEBI" id="CHEBI:49883"/>
        <label>2</label>
        <note>4Fe-4S-substrate</note>
    </ligand>
</feature>
<dbReference type="UniPathway" id="UPA00344"/>
<feature type="binding site" evidence="12">
    <location>
        <position position="28"/>
    </location>
    <ligand>
        <name>[4Fe-4S] cluster</name>
        <dbReference type="ChEBI" id="CHEBI:49883"/>
        <label>1</label>
        <note>4Fe-4S-S-AdoMet</note>
    </ligand>
</feature>
<dbReference type="InterPro" id="IPR040064">
    <property type="entry name" value="MoaA-like"/>
</dbReference>
<feature type="binding site" evidence="12">
    <location>
        <position position="72"/>
    </location>
    <ligand>
        <name>S-adenosyl-L-methionine</name>
        <dbReference type="ChEBI" id="CHEBI:59789"/>
    </ligand>
</feature>
<keyword evidence="6 12" id="KW-0408">Iron</keyword>
<dbReference type="GO" id="GO:0006777">
    <property type="term" value="P:Mo-molybdopterin cofactor biosynthetic process"/>
    <property type="evidence" value="ECO:0007669"/>
    <property type="project" value="UniProtKB-UniRule"/>
</dbReference>
<keyword evidence="2 12" id="KW-0004">4Fe-4S</keyword>
<dbReference type="PANTHER" id="PTHR22960">
    <property type="entry name" value="MOLYBDOPTERIN COFACTOR SYNTHESIS PROTEIN A"/>
    <property type="match status" value="1"/>
</dbReference>
<evidence type="ECO:0000256" key="2">
    <source>
        <dbReference type="ARBA" id="ARBA00022485"/>
    </source>
</evidence>
<reference evidence="13 14" key="1">
    <citation type="submission" date="2019-10" db="EMBL/GenBank/DDBJ databases">
        <title>Nocardioides novel species isolated from the excrement of Marmot.</title>
        <authorList>
            <person name="Zhang G."/>
        </authorList>
    </citation>
    <scope>NUCLEOTIDE SEQUENCE [LARGE SCALE GENOMIC DNA]</scope>
    <source>
        <strain evidence="14">zg-579</strain>
    </source>
</reference>
<dbReference type="PROSITE" id="PS51918">
    <property type="entry name" value="RADICAL_SAM"/>
    <property type="match status" value="1"/>
</dbReference>
<dbReference type="InterPro" id="IPR050105">
    <property type="entry name" value="MoCo_biosynth_MoaA/MoaC"/>
</dbReference>
<dbReference type="InterPro" id="IPR010505">
    <property type="entry name" value="MoaA_twitch"/>
</dbReference>
<comment type="catalytic activity">
    <reaction evidence="11 12">
        <text>GTP + AH2 + S-adenosyl-L-methionine = (8S)-3',8-cyclo-7,8-dihydroguanosine 5'-triphosphate + 5'-deoxyadenosine + L-methionine + A + H(+)</text>
        <dbReference type="Rhea" id="RHEA:49576"/>
        <dbReference type="ChEBI" id="CHEBI:13193"/>
        <dbReference type="ChEBI" id="CHEBI:15378"/>
        <dbReference type="ChEBI" id="CHEBI:17319"/>
        <dbReference type="ChEBI" id="CHEBI:17499"/>
        <dbReference type="ChEBI" id="CHEBI:37565"/>
        <dbReference type="ChEBI" id="CHEBI:57844"/>
        <dbReference type="ChEBI" id="CHEBI:59789"/>
        <dbReference type="ChEBI" id="CHEBI:131766"/>
        <dbReference type="EC" id="4.1.99.22"/>
    </reaction>
</comment>
<accession>A0A6I3J9L6</accession>
<evidence type="ECO:0000313" key="13">
    <source>
        <dbReference type="EMBL" id="MTB94620.1"/>
    </source>
</evidence>
<evidence type="ECO:0000313" key="14">
    <source>
        <dbReference type="Proteomes" id="UP000433406"/>
    </source>
</evidence>
<evidence type="ECO:0000256" key="12">
    <source>
        <dbReference type="HAMAP-Rule" id="MF_01225"/>
    </source>
</evidence>
<feature type="binding site" evidence="12">
    <location>
        <position position="24"/>
    </location>
    <ligand>
        <name>[4Fe-4S] cluster</name>
        <dbReference type="ChEBI" id="CHEBI:49883"/>
        <label>1</label>
        <note>4Fe-4S-S-AdoMet</note>
    </ligand>
</feature>
<keyword evidence="4 12" id="KW-0479">Metal-binding</keyword>
<dbReference type="EMBL" id="WLCI01000006">
    <property type="protein sequence ID" value="MTB94620.1"/>
    <property type="molecule type" value="Genomic_DNA"/>
</dbReference>
<dbReference type="SUPFAM" id="SSF102114">
    <property type="entry name" value="Radical SAM enzymes"/>
    <property type="match status" value="1"/>
</dbReference>
<dbReference type="EC" id="4.1.99.22" evidence="1 12"/>
<dbReference type="InterPro" id="IPR000385">
    <property type="entry name" value="MoaA_NifB_PqqE_Fe-S-bd_CS"/>
</dbReference>
<comment type="caution">
    <text evidence="13">The sequence shown here is derived from an EMBL/GenBank/DDBJ whole genome shotgun (WGS) entry which is preliminary data.</text>
</comment>
<feature type="binding site" evidence="12">
    <location>
        <position position="194"/>
    </location>
    <ligand>
        <name>S-adenosyl-L-methionine</name>
        <dbReference type="ChEBI" id="CHEBI:59789"/>
    </ligand>
</feature>
<dbReference type="RefSeq" id="WP_171896643.1">
    <property type="nucleotide sequence ID" value="NZ_CP053660.1"/>
</dbReference>
<dbReference type="PROSITE" id="PS01305">
    <property type="entry name" value="MOAA_NIFB_PQQE"/>
    <property type="match status" value="1"/>
</dbReference>
<evidence type="ECO:0000256" key="4">
    <source>
        <dbReference type="ARBA" id="ARBA00022723"/>
    </source>
</evidence>
<evidence type="ECO:0000256" key="8">
    <source>
        <dbReference type="ARBA" id="ARBA00023134"/>
    </source>
</evidence>
<evidence type="ECO:0000256" key="9">
    <source>
        <dbReference type="ARBA" id="ARBA00023150"/>
    </source>
</evidence>
<feature type="binding site" evidence="12">
    <location>
        <position position="99"/>
    </location>
    <ligand>
        <name>GTP</name>
        <dbReference type="ChEBI" id="CHEBI:37565"/>
    </ligand>
</feature>
<dbReference type="SFLD" id="SFLDG01067">
    <property type="entry name" value="SPASM/twitch_domain_containing"/>
    <property type="match status" value="1"/>
</dbReference>
<comment type="subunit">
    <text evidence="12">Monomer and homodimer.</text>
</comment>
<organism evidence="13 14">
    <name type="scientific">Nocardioides marmotae</name>
    <dbReference type="NCBI Taxonomy" id="2663857"/>
    <lineage>
        <taxon>Bacteria</taxon>
        <taxon>Bacillati</taxon>
        <taxon>Actinomycetota</taxon>
        <taxon>Actinomycetes</taxon>
        <taxon>Propionibacteriales</taxon>
        <taxon>Nocardioidaceae</taxon>
        <taxon>Nocardioides</taxon>
    </lineage>
</organism>
<feature type="binding site" evidence="12">
    <location>
        <begin position="263"/>
        <end position="265"/>
    </location>
    <ligand>
        <name>GTP</name>
        <dbReference type="ChEBI" id="CHEBI:37565"/>
    </ligand>
</feature>
<dbReference type="SFLD" id="SFLDG01383">
    <property type="entry name" value="cyclic_pyranopterin_phosphate"/>
    <property type="match status" value="1"/>
</dbReference>
<dbReference type="SFLD" id="SFLDG01386">
    <property type="entry name" value="main_SPASM_domain-containing"/>
    <property type="match status" value="1"/>
</dbReference>
<dbReference type="HAMAP" id="MF_01225_B">
    <property type="entry name" value="MoaA_B"/>
    <property type="match status" value="1"/>
</dbReference>
<dbReference type="CDD" id="cd21117">
    <property type="entry name" value="Twitch_MoaA"/>
    <property type="match status" value="1"/>
</dbReference>
<protein>
    <recommendedName>
        <fullName evidence="1 12">GTP 3',8-cyclase</fullName>
        <ecNumber evidence="1 12">4.1.99.22</ecNumber>
    </recommendedName>
    <alternativeName>
        <fullName evidence="12">Molybdenum cofactor biosynthesis protein A</fullName>
    </alternativeName>
</protein>
<evidence type="ECO:0000256" key="5">
    <source>
        <dbReference type="ARBA" id="ARBA00022741"/>
    </source>
</evidence>
<dbReference type="GO" id="GO:0051539">
    <property type="term" value="F:4 iron, 4 sulfur cluster binding"/>
    <property type="evidence" value="ECO:0007669"/>
    <property type="project" value="UniProtKB-UniRule"/>
</dbReference>
<dbReference type="SFLD" id="SFLDS00029">
    <property type="entry name" value="Radical_SAM"/>
    <property type="match status" value="1"/>
</dbReference>
<dbReference type="PANTHER" id="PTHR22960:SF0">
    <property type="entry name" value="MOLYBDENUM COFACTOR BIOSYNTHESIS PROTEIN 1"/>
    <property type="match status" value="1"/>
</dbReference>
<dbReference type="Pfam" id="PF06463">
    <property type="entry name" value="Mob_synth_C"/>
    <property type="match status" value="1"/>
</dbReference>
<dbReference type="Proteomes" id="UP000433406">
    <property type="component" value="Unassembled WGS sequence"/>
</dbReference>
<dbReference type="InterPro" id="IPR007197">
    <property type="entry name" value="rSAM"/>
</dbReference>
<keyword evidence="7 12" id="KW-0411">Iron-sulfur</keyword>
<keyword evidence="3 12" id="KW-0949">S-adenosyl-L-methionine</keyword>
<comment type="similarity">
    <text evidence="12">Belongs to the radical SAM superfamily. MoaA family.</text>
</comment>
<dbReference type="Pfam" id="PF04055">
    <property type="entry name" value="Radical_SAM"/>
    <property type="match status" value="1"/>
</dbReference>
<evidence type="ECO:0000256" key="3">
    <source>
        <dbReference type="ARBA" id="ARBA00022691"/>
    </source>
</evidence>
<keyword evidence="10 12" id="KW-0456">Lyase</keyword>
<keyword evidence="14" id="KW-1185">Reference proteome</keyword>
<feature type="binding site" evidence="12">
    <location>
        <position position="261"/>
    </location>
    <ligand>
        <name>[4Fe-4S] cluster</name>
        <dbReference type="ChEBI" id="CHEBI:49883"/>
        <label>2</label>
        <note>4Fe-4S-substrate</note>
    </ligand>
</feature>
<dbReference type="GO" id="GO:1904047">
    <property type="term" value="F:S-adenosyl-L-methionine binding"/>
    <property type="evidence" value="ECO:0007669"/>
    <property type="project" value="UniProtKB-UniRule"/>
</dbReference>
<feature type="binding site" evidence="12">
    <location>
        <position position="275"/>
    </location>
    <ligand>
        <name>[4Fe-4S] cluster</name>
        <dbReference type="ChEBI" id="CHEBI:49883"/>
        <label>2</label>
        <note>4Fe-4S-substrate</note>
    </ligand>
</feature>
<dbReference type="InterPro" id="IPR006638">
    <property type="entry name" value="Elp3/MiaA/NifB-like_rSAM"/>
</dbReference>
<evidence type="ECO:0000256" key="7">
    <source>
        <dbReference type="ARBA" id="ARBA00023014"/>
    </source>
</evidence>
<keyword evidence="5 12" id="KW-0547">Nucleotide-binding</keyword>
<dbReference type="GO" id="GO:0046872">
    <property type="term" value="F:metal ion binding"/>
    <property type="evidence" value="ECO:0007669"/>
    <property type="project" value="UniProtKB-KW"/>
</dbReference>
<evidence type="ECO:0000256" key="10">
    <source>
        <dbReference type="ARBA" id="ARBA00023239"/>
    </source>
</evidence>
<proteinExistence type="inferred from homology"/>
<gene>
    <name evidence="12 13" type="primary">moaA</name>
    <name evidence="13" type="ORF">GGQ22_05955</name>
</gene>
<feature type="binding site" evidence="12">
    <location>
        <position position="123"/>
    </location>
    <ligand>
        <name>S-adenosyl-L-methionine</name>
        <dbReference type="ChEBI" id="CHEBI:59789"/>
    </ligand>
</feature>
<dbReference type="GO" id="GO:0061799">
    <property type="term" value="F:cyclic pyranopterin monophosphate synthase activity"/>
    <property type="evidence" value="ECO:0007669"/>
    <property type="project" value="TreeGrafter"/>
</dbReference>
<dbReference type="InterPro" id="IPR013785">
    <property type="entry name" value="Aldolase_TIM"/>
</dbReference>
<comment type="pathway">
    <text evidence="12">Cofactor biosynthesis; molybdopterin biosynthesis.</text>
</comment>
<feature type="binding site" evidence="12">
    <location>
        <position position="68"/>
    </location>
    <ligand>
        <name>GTP</name>
        <dbReference type="ChEBI" id="CHEBI:37565"/>
    </ligand>
</feature>
<evidence type="ECO:0000256" key="1">
    <source>
        <dbReference type="ARBA" id="ARBA00012167"/>
    </source>
</evidence>
<dbReference type="CDD" id="cd01335">
    <property type="entry name" value="Radical_SAM"/>
    <property type="match status" value="1"/>
</dbReference>
<evidence type="ECO:0000256" key="6">
    <source>
        <dbReference type="ARBA" id="ARBA00023004"/>
    </source>
</evidence>
<dbReference type="InterPro" id="IPR013483">
    <property type="entry name" value="MoaA"/>
</dbReference>